<evidence type="ECO:0000313" key="3">
    <source>
        <dbReference type="Proteomes" id="UP001175227"/>
    </source>
</evidence>
<name>A0AA39NTP9_9AGAR</name>
<evidence type="ECO:0000256" key="1">
    <source>
        <dbReference type="SAM" id="MobiDB-lite"/>
    </source>
</evidence>
<dbReference type="Proteomes" id="UP001175227">
    <property type="component" value="Unassembled WGS sequence"/>
</dbReference>
<feature type="compositionally biased region" description="Pro residues" evidence="1">
    <location>
        <begin position="131"/>
        <end position="153"/>
    </location>
</feature>
<feature type="region of interest" description="Disordered" evidence="1">
    <location>
        <begin position="72"/>
        <end position="214"/>
    </location>
</feature>
<evidence type="ECO:0000313" key="2">
    <source>
        <dbReference type="EMBL" id="KAK0471500.1"/>
    </source>
</evidence>
<gene>
    <name evidence="2" type="ORF">IW261DRAFT_894711</name>
</gene>
<feature type="compositionally biased region" description="Pro residues" evidence="1">
    <location>
        <begin position="168"/>
        <end position="177"/>
    </location>
</feature>
<feature type="compositionally biased region" description="Basic residues" evidence="1">
    <location>
        <begin position="200"/>
        <end position="214"/>
    </location>
</feature>
<reference evidence="2" key="1">
    <citation type="submission" date="2023-06" db="EMBL/GenBank/DDBJ databases">
        <authorList>
            <consortium name="Lawrence Berkeley National Laboratory"/>
            <person name="Ahrendt S."/>
            <person name="Sahu N."/>
            <person name="Indic B."/>
            <person name="Wong-Bajracharya J."/>
            <person name="Merenyi Z."/>
            <person name="Ke H.-M."/>
            <person name="Monk M."/>
            <person name="Kocsube S."/>
            <person name="Drula E."/>
            <person name="Lipzen A."/>
            <person name="Balint B."/>
            <person name="Henrissat B."/>
            <person name="Andreopoulos B."/>
            <person name="Martin F.M."/>
            <person name="Harder C.B."/>
            <person name="Rigling D."/>
            <person name="Ford K.L."/>
            <person name="Foster G.D."/>
            <person name="Pangilinan J."/>
            <person name="Papanicolaou A."/>
            <person name="Barry K."/>
            <person name="LaButti K."/>
            <person name="Viragh M."/>
            <person name="Koriabine M."/>
            <person name="Yan M."/>
            <person name="Riley R."/>
            <person name="Champramary S."/>
            <person name="Plett K.L."/>
            <person name="Tsai I.J."/>
            <person name="Slot J."/>
            <person name="Sipos G."/>
            <person name="Plett J."/>
            <person name="Nagy L.G."/>
            <person name="Grigoriev I.V."/>
        </authorList>
    </citation>
    <scope>NUCLEOTIDE SEQUENCE</scope>
    <source>
        <strain evidence="2">ICMP 16352</strain>
    </source>
</reference>
<sequence length="214" mass="24118">MTACCLKRTASCRVTRPSEIIMAHILFIDPPFDHPENQSGLSIPGTLYISTTPFMLSGIPVGYPATLLRSTTMQNGHPRQPRNPSIQAPPRQPFPHPTPRSPNHNLHPPQFWRQAPQHHPHRSLYRGEPRPLNPHPHRPPPPFHLPHPNPPFHTLPQGTPHGIHARGPRPPPPPPRHQMPMRQPTLPVRPARLPGPPQRRAPHPHPVHRLPGRA</sequence>
<keyword evidence="3" id="KW-1185">Reference proteome</keyword>
<organism evidence="2 3">
    <name type="scientific">Armillaria novae-zelandiae</name>
    <dbReference type="NCBI Taxonomy" id="153914"/>
    <lineage>
        <taxon>Eukaryota</taxon>
        <taxon>Fungi</taxon>
        <taxon>Dikarya</taxon>
        <taxon>Basidiomycota</taxon>
        <taxon>Agaricomycotina</taxon>
        <taxon>Agaricomycetes</taxon>
        <taxon>Agaricomycetidae</taxon>
        <taxon>Agaricales</taxon>
        <taxon>Marasmiineae</taxon>
        <taxon>Physalacriaceae</taxon>
        <taxon>Armillaria</taxon>
    </lineage>
</organism>
<dbReference type="AlphaFoldDB" id="A0AA39NTP9"/>
<feature type="compositionally biased region" description="Polar residues" evidence="1">
    <location>
        <begin position="72"/>
        <end position="86"/>
    </location>
</feature>
<accession>A0AA39NTP9</accession>
<dbReference type="EMBL" id="JAUEPR010000050">
    <property type="protein sequence ID" value="KAK0471500.1"/>
    <property type="molecule type" value="Genomic_DNA"/>
</dbReference>
<protein>
    <submittedName>
        <fullName evidence="2">Uncharacterized protein</fullName>
    </submittedName>
</protein>
<comment type="caution">
    <text evidence="2">The sequence shown here is derived from an EMBL/GenBank/DDBJ whole genome shotgun (WGS) entry which is preliminary data.</text>
</comment>
<proteinExistence type="predicted"/>
<feature type="compositionally biased region" description="Pro residues" evidence="1">
    <location>
        <begin position="90"/>
        <end position="100"/>
    </location>
</feature>